<dbReference type="AlphaFoldDB" id="A0A916U490"/>
<dbReference type="GO" id="GO:0005524">
    <property type="term" value="F:ATP binding"/>
    <property type="evidence" value="ECO:0007669"/>
    <property type="project" value="UniProtKB-KW"/>
</dbReference>
<keyword evidence="3" id="KW-0547">Nucleotide-binding</keyword>
<accession>A0A916U490</accession>
<dbReference type="Proteomes" id="UP000637002">
    <property type="component" value="Unassembled WGS sequence"/>
</dbReference>
<dbReference type="InterPro" id="IPR003593">
    <property type="entry name" value="AAA+_ATPase"/>
</dbReference>
<dbReference type="Gene3D" id="3.40.50.300">
    <property type="entry name" value="P-loop containing nucleotide triphosphate hydrolases"/>
    <property type="match status" value="1"/>
</dbReference>
<evidence type="ECO:0000256" key="2">
    <source>
        <dbReference type="ARBA" id="ARBA00022448"/>
    </source>
</evidence>
<dbReference type="PROSITE" id="PS50893">
    <property type="entry name" value="ABC_TRANSPORTER_2"/>
    <property type="match status" value="1"/>
</dbReference>
<dbReference type="PANTHER" id="PTHR43820:SF5">
    <property type="entry name" value="HIGH-AFFINITY BRANCHED-CHAIN AMINO ACID TRANSPORT ATP-BINDING PROTEIN"/>
    <property type="match status" value="1"/>
</dbReference>
<comment type="similarity">
    <text evidence="1">Belongs to the ABC transporter superfamily.</text>
</comment>
<evidence type="ECO:0000313" key="8">
    <source>
        <dbReference type="Proteomes" id="UP000637002"/>
    </source>
</evidence>
<evidence type="ECO:0000256" key="4">
    <source>
        <dbReference type="ARBA" id="ARBA00022840"/>
    </source>
</evidence>
<proteinExistence type="inferred from homology"/>
<dbReference type="SUPFAM" id="SSF52540">
    <property type="entry name" value="P-loop containing nucleoside triphosphate hydrolases"/>
    <property type="match status" value="1"/>
</dbReference>
<evidence type="ECO:0000256" key="5">
    <source>
        <dbReference type="ARBA" id="ARBA00022970"/>
    </source>
</evidence>
<organism evidence="7 8">
    <name type="scientific">Chelatococcus reniformis</name>
    <dbReference type="NCBI Taxonomy" id="1494448"/>
    <lineage>
        <taxon>Bacteria</taxon>
        <taxon>Pseudomonadati</taxon>
        <taxon>Pseudomonadota</taxon>
        <taxon>Alphaproteobacteria</taxon>
        <taxon>Hyphomicrobiales</taxon>
        <taxon>Chelatococcaceae</taxon>
        <taxon>Chelatococcus</taxon>
    </lineage>
</organism>
<dbReference type="InterPro" id="IPR052156">
    <property type="entry name" value="BCAA_Transport_ATP-bd_LivF"/>
</dbReference>
<sequence>MELKIASLTSGYGRVQIVNNVSLAVRPAEITAVIGRNGVGKTTLIKTIIGALPAASGSISFGAADVTRLGPAERARLGIGYVPQGRGIFTRMTVAANLALGAGVGRAASPDLERALAFFPILGKRLSQLAGSMSGGEQQQLAIGRILAGRPGIMLLDEPSEGIQPSIVQEIGLIVRRLRDEVGLAIMIVEQNLALIQAVADTCLVMDKGAIIARIAPGELSDPDVAQRYLAI</sequence>
<evidence type="ECO:0000259" key="6">
    <source>
        <dbReference type="PROSITE" id="PS50893"/>
    </source>
</evidence>
<dbReference type="Pfam" id="PF00005">
    <property type="entry name" value="ABC_tran"/>
    <property type="match status" value="1"/>
</dbReference>
<dbReference type="EMBL" id="BMGG01000003">
    <property type="protein sequence ID" value="GGC59049.1"/>
    <property type="molecule type" value="Genomic_DNA"/>
</dbReference>
<dbReference type="SMART" id="SM00382">
    <property type="entry name" value="AAA"/>
    <property type="match status" value="1"/>
</dbReference>
<reference evidence="7" key="2">
    <citation type="submission" date="2020-09" db="EMBL/GenBank/DDBJ databases">
        <authorList>
            <person name="Sun Q."/>
            <person name="Zhou Y."/>
        </authorList>
    </citation>
    <scope>NUCLEOTIDE SEQUENCE</scope>
    <source>
        <strain evidence="7">CGMCC 1.12919</strain>
    </source>
</reference>
<evidence type="ECO:0000256" key="1">
    <source>
        <dbReference type="ARBA" id="ARBA00005417"/>
    </source>
</evidence>
<keyword evidence="5" id="KW-0029">Amino-acid transport</keyword>
<dbReference type="InterPro" id="IPR003439">
    <property type="entry name" value="ABC_transporter-like_ATP-bd"/>
</dbReference>
<gene>
    <name evidence="7" type="ORF">GCM10010994_17340</name>
</gene>
<keyword evidence="8" id="KW-1185">Reference proteome</keyword>
<dbReference type="PANTHER" id="PTHR43820">
    <property type="entry name" value="HIGH-AFFINITY BRANCHED-CHAIN AMINO ACID TRANSPORT ATP-BINDING PROTEIN LIVF"/>
    <property type="match status" value="1"/>
</dbReference>
<keyword evidence="2" id="KW-0813">Transport</keyword>
<keyword evidence="4 7" id="KW-0067">ATP-binding</keyword>
<dbReference type="CDD" id="cd03224">
    <property type="entry name" value="ABC_TM1139_LivF_branched"/>
    <property type="match status" value="1"/>
</dbReference>
<dbReference type="GO" id="GO:0016887">
    <property type="term" value="F:ATP hydrolysis activity"/>
    <property type="evidence" value="ECO:0007669"/>
    <property type="project" value="InterPro"/>
</dbReference>
<dbReference type="GO" id="GO:0015807">
    <property type="term" value="P:L-amino acid transport"/>
    <property type="evidence" value="ECO:0007669"/>
    <property type="project" value="TreeGrafter"/>
</dbReference>
<protein>
    <submittedName>
        <fullName evidence="7">ABC transporter ATP-binding protein</fullName>
    </submittedName>
</protein>
<evidence type="ECO:0000313" key="7">
    <source>
        <dbReference type="EMBL" id="GGC59049.1"/>
    </source>
</evidence>
<feature type="domain" description="ABC transporter" evidence="6">
    <location>
        <begin position="3"/>
        <end position="232"/>
    </location>
</feature>
<comment type="caution">
    <text evidence="7">The sequence shown here is derived from an EMBL/GenBank/DDBJ whole genome shotgun (WGS) entry which is preliminary data.</text>
</comment>
<name>A0A916U490_9HYPH</name>
<dbReference type="GO" id="GO:0015658">
    <property type="term" value="F:branched-chain amino acid transmembrane transporter activity"/>
    <property type="evidence" value="ECO:0007669"/>
    <property type="project" value="TreeGrafter"/>
</dbReference>
<evidence type="ECO:0000256" key="3">
    <source>
        <dbReference type="ARBA" id="ARBA00022741"/>
    </source>
</evidence>
<dbReference type="RefSeq" id="WP_210324474.1">
    <property type="nucleotide sequence ID" value="NZ_BMGG01000003.1"/>
</dbReference>
<dbReference type="InterPro" id="IPR027417">
    <property type="entry name" value="P-loop_NTPase"/>
</dbReference>
<reference evidence="7" key="1">
    <citation type="journal article" date="2014" name="Int. J. Syst. Evol. Microbiol.">
        <title>Complete genome sequence of Corynebacterium casei LMG S-19264T (=DSM 44701T), isolated from a smear-ripened cheese.</title>
        <authorList>
            <consortium name="US DOE Joint Genome Institute (JGI-PGF)"/>
            <person name="Walter F."/>
            <person name="Albersmeier A."/>
            <person name="Kalinowski J."/>
            <person name="Ruckert C."/>
        </authorList>
    </citation>
    <scope>NUCLEOTIDE SEQUENCE</scope>
    <source>
        <strain evidence="7">CGMCC 1.12919</strain>
    </source>
</reference>